<feature type="transmembrane region" description="Helical" evidence="1">
    <location>
        <begin position="148"/>
        <end position="165"/>
    </location>
</feature>
<name>A0A1F6B467_9BACT</name>
<dbReference type="EMBL" id="MFJX01000015">
    <property type="protein sequence ID" value="OGG31327.1"/>
    <property type="molecule type" value="Genomic_DNA"/>
</dbReference>
<feature type="transmembrane region" description="Helical" evidence="1">
    <location>
        <begin position="283"/>
        <end position="304"/>
    </location>
</feature>
<feature type="transmembrane region" description="Helical" evidence="1">
    <location>
        <begin position="121"/>
        <end position="141"/>
    </location>
</feature>
<evidence type="ECO:0000313" key="2">
    <source>
        <dbReference type="EMBL" id="OGG31327.1"/>
    </source>
</evidence>
<dbReference type="Proteomes" id="UP000176450">
    <property type="component" value="Unassembled WGS sequence"/>
</dbReference>
<feature type="transmembrane region" description="Helical" evidence="1">
    <location>
        <begin position="12"/>
        <end position="33"/>
    </location>
</feature>
<feature type="transmembrane region" description="Helical" evidence="1">
    <location>
        <begin position="65"/>
        <end position="82"/>
    </location>
</feature>
<feature type="transmembrane region" description="Helical" evidence="1">
    <location>
        <begin position="343"/>
        <end position="360"/>
    </location>
</feature>
<organism evidence="2 3">
    <name type="scientific">Candidatus Gottesmanbacteria bacterium RIFCSPLOWO2_01_FULL_46_9</name>
    <dbReference type="NCBI Taxonomy" id="1798394"/>
    <lineage>
        <taxon>Bacteria</taxon>
        <taxon>Candidatus Gottesmaniibacteriota</taxon>
    </lineage>
</organism>
<reference evidence="2 3" key="1">
    <citation type="journal article" date="2016" name="Nat. Commun.">
        <title>Thousands of microbial genomes shed light on interconnected biogeochemical processes in an aquifer system.</title>
        <authorList>
            <person name="Anantharaman K."/>
            <person name="Brown C.T."/>
            <person name="Hug L.A."/>
            <person name="Sharon I."/>
            <person name="Castelle C.J."/>
            <person name="Probst A.J."/>
            <person name="Thomas B.C."/>
            <person name="Singh A."/>
            <person name="Wilkins M.J."/>
            <person name="Karaoz U."/>
            <person name="Brodie E.L."/>
            <person name="Williams K.H."/>
            <person name="Hubbard S.S."/>
            <person name="Banfield J.F."/>
        </authorList>
    </citation>
    <scope>NUCLEOTIDE SEQUENCE [LARGE SCALE GENOMIC DNA]</scope>
</reference>
<feature type="transmembrane region" description="Helical" evidence="1">
    <location>
        <begin position="316"/>
        <end position="337"/>
    </location>
</feature>
<dbReference type="AlphaFoldDB" id="A0A1F6B467"/>
<keyword evidence="1" id="KW-0472">Membrane</keyword>
<comment type="caution">
    <text evidence="2">The sequence shown here is derived from an EMBL/GenBank/DDBJ whole genome shotgun (WGS) entry which is preliminary data.</text>
</comment>
<feature type="transmembrane region" description="Helical" evidence="1">
    <location>
        <begin position="372"/>
        <end position="389"/>
    </location>
</feature>
<gene>
    <name evidence="2" type="ORF">A3A63_00495</name>
</gene>
<feature type="transmembrane region" description="Helical" evidence="1">
    <location>
        <begin position="94"/>
        <end position="115"/>
    </location>
</feature>
<keyword evidence="1" id="KW-1133">Transmembrane helix</keyword>
<protein>
    <submittedName>
        <fullName evidence="2">Uncharacterized protein</fullName>
    </submittedName>
</protein>
<accession>A0A1F6B467</accession>
<feature type="transmembrane region" description="Helical" evidence="1">
    <location>
        <begin position="177"/>
        <end position="203"/>
    </location>
</feature>
<evidence type="ECO:0000256" key="1">
    <source>
        <dbReference type="SAM" id="Phobius"/>
    </source>
</evidence>
<keyword evidence="1" id="KW-0812">Transmembrane</keyword>
<sequence>MKSKSRYFRFIPLTKLLIIIIGIALIPLVISIVKSGYLYVLDNDEFNHVQLTYLYAHGSRPYLDIYNSVYTPLFGWFLLPVFRTMGFSFATIAFTRYIMILLFAIRVVASFFIVHKIFGKRIAYLFIPMFLLDPFVVFSSMQIRPDNLMMTVYTVGLLLFTLALYKPKPASSYMAGIFLGTSLLILPKILPSIGIMLIALSVWSIIKKKYIFAGASLVGLASPFVLFAFYCLLNGSFTEMFTQAVLEAKAAYSHFPIHIPLGNFYIPDNFLVYGTMGKPLTWFYAWFLPFAACIGIFVTVMEYLKKHFIDTSGVLKLMLALSLFAQWGALFFLQVIFMQHYLPISWLYALFAAVTIDYTLTTISTYKGARATAKIALTVLAVVMILTSIRNNIHRSKMDSTNLITAFTNRWLQIPEGTYTFPNYLFRPSIFPVTYGYFIGNVPPAILNRLPNIPARIEQYQIPFLLVDEYLMSKLPVEVAAYIQNHYTRVDGDGELMTRKP</sequence>
<feature type="transmembrane region" description="Helical" evidence="1">
    <location>
        <begin position="210"/>
        <end position="230"/>
    </location>
</feature>
<evidence type="ECO:0000313" key="3">
    <source>
        <dbReference type="Proteomes" id="UP000176450"/>
    </source>
</evidence>
<proteinExistence type="predicted"/>